<dbReference type="EMBL" id="CP099799">
    <property type="protein sequence ID" value="USS00327.1"/>
    <property type="molecule type" value="Genomic_DNA"/>
</dbReference>
<dbReference type="GeneID" id="303559926"/>
<proteinExistence type="predicted"/>
<evidence type="ECO:0000313" key="4">
    <source>
        <dbReference type="Proteomes" id="UP000280586"/>
    </source>
</evidence>
<dbReference type="Proteomes" id="UP001055437">
    <property type="component" value="Chromosome"/>
</dbReference>
<dbReference type="KEGG" id="csep:CP523_04400"/>
<dbReference type="RefSeq" id="WP_083089483.1">
    <property type="nucleotide sequence ID" value="NZ_CABMIZ010000016.1"/>
</dbReference>
<evidence type="ECO:0000313" key="2">
    <source>
        <dbReference type="EMBL" id="AYE33767.1"/>
    </source>
</evidence>
<feature type="transmembrane region" description="Helical" evidence="1">
    <location>
        <begin position="194"/>
        <end position="211"/>
    </location>
</feature>
<sequence>MRNKMKKISKVFIITLLTFSMITIKGFAIDNKVSNVELVGNANGLVFIPGNEPFLYSDNIVPGDKIKRTIVIKNNHEDSYELFMKAERGIPKEEFDLLNKLNLKVTYKDEVIYEGPASGEDSLSNNISLGVFNSGDKEDLVAEVEFDGPSIGNEFKDKSAEVNWIFTAVKEVKEEIENKPNLGIGSPNTGDKGISLYVVLFLTSMLALIKFNKKI</sequence>
<protein>
    <submittedName>
        <fullName evidence="3">LPXTG cell wall anchor domain-containing protein</fullName>
    </submittedName>
</protein>
<dbReference type="EMBL" id="CP023671">
    <property type="protein sequence ID" value="AYE33767.1"/>
    <property type="molecule type" value="Genomic_DNA"/>
</dbReference>
<reference evidence="2 4" key="1">
    <citation type="submission" date="2017-09" db="EMBL/GenBank/DDBJ databases">
        <authorList>
            <person name="Thomas P."/>
            <person name="Seyboldt C."/>
        </authorList>
    </citation>
    <scope>NUCLEOTIDE SEQUENCE [LARGE SCALE GENOMIC DNA]</scope>
    <source>
        <strain evidence="2 4">DSM 7534</strain>
    </source>
</reference>
<keyword evidence="1" id="KW-0812">Transmembrane</keyword>
<keyword evidence="5" id="KW-1185">Reference proteome</keyword>
<accession>A0A9N7PLE0</accession>
<evidence type="ECO:0000313" key="5">
    <source>
        <dbReference type="Proteomes" id="UP001055437"/>
    </source>
</evidence>
<dbReference type="OrthoDB" id="1938442at2"/>
<organism evidence="2 4">
    <name type="scientific">Clostridium septicum</name>
    <dbReference type="NCBI Taxonomy" id="1504"/>
    <lineage>
        <taxon>Bacteria</taxon>
        <taxon>Bacillati</taxon>
        <taxon>Bacillota</taxon>
        <taxon>Clostridia</taxon>
        <taxon>Eubacteriales</taxon>
        <taxon>Clostridiaceae</taxon>
        <taxon>Clostridium</taxon>
    </lineage>
</organism>
<dbReference type="AlphaFoldDB" id="A0A9N7PLE0"/>
<evidence type="ECO:0000256" key="1">
    <source>
        <dbReference type="SAM" id="Phobius"/>
    </source>
</evidence>
<name>A0A9N7PLE0_CLOSE</name>
<keyword evidence="1" id="KW-0472">Membrane</keyword>
<reference evidence="3" key="2">
    <citation type="submission" date="2022-06" db="EMBL/GenBank/DDBJ databases">
        <authorList>
            <person name="Holder M.E."/>
            <person name="Ajami N.J."/>
            <person name="Petrosino J.F."/>
        </authorList>
    </citation>
    <scope>NUCLEOTIDE SEQUENCE</scope>
    <source>
        <strain evidence="3">RMA 8861</strain>
    </source>
</reference>
<gene>
    <name evidence="2" type="ORF">CP523_04400</name>
    <name evidence="3" type="ORF">NH397_12645</name>
</gene>
<evidence type="ECO:0000313" key="3">
    <source>
        <dbReference type="EMBL" id="USS00327.1"/>
    </source>
</evidence>
<keyword evidence="1" id="KW-1133">Transmembrane helix</keyword>
<dbReference type="Proteomes" id="UP000280586">
    <property type="component" value="Chromosome"/>
</dbReference>